<proteinExistence type="predicted"/>
<keyword evidence="1" id="KW-0732">Signal</keyword>
<sequence>MTKPLYRALGLAALLPALVACASFSPQRAGEQALELAAVPIGPAASENEASTAEQRQALLMLPLEREHAVSLALAGNPDLKIAWSRLGIGAAEAFVRS</sequence>
<reference evidence="2 3" key="1">
    <citation type="submission" date="2019-08" db="EMBL/GenBank/DDBJ databases">
        <authorList>
            <person name="Karlyshev A.V."/>
        </authorList>
    </citation>
    <scope>NUCLEOTIDE SEQUENCE [LARGE SCALE GENOMIC DNA]</scope>
    <source>
        <strain evidence="2 3">Alg18-2.2</strain>
    </source>
</reference>
<keyword evidence="3" id="KW-1185">Reference proteome</keyword>
<feature type="chain" id="PRO_5022713580" description="TolC family protein" evidence="1">
    <location>
        <begin position="23"/>
        <end position="98"/>
    </location>
</feature>
<organism evidence="2 3">
    <name type="scientific">Alkalisalibacterium limincola</name>
    <dbReference type="NCBI Taxonomy" id="2699169"/>
    <lineage>
        <taxon>Bacteria</taxon>
        <taxon>Pseudomonadati</taxon>
        <taxon>Pseudomonadota</taxon>
        <taxon>Gammaproteobacteria</taxon>
        <taxon>Lysobacterales</taxon>
        <taxon>Lysobacteraceae</taxon>
        <taxon>Alkalisalibacterium</taxon>
    </lineage>
</organism>
<evidence type="ECO:0008006" key="4">
    <source>
        <dbReference type="Google" id="ProtNLM"/>
    </source>
</evidence>
<gene>
    <name evidence="2" type="ORF">FU658_06270</name>
</gene>
<protein>
    <recommendedName>
        <fullName evidence="4">TolC family protein</fullName>
    </recommendedName>
</protein>
<name>A0A5C8KVX4_9GAMM</name>
<accession>A0A5C8KVX4</accession>
<comment type="caution">
    <text evidence="2">The sequence shown here is derived from an EMBL/GenBank/DDBJ whole genome shotgun (WGS) entry which is preliminary data.</text>
</comment>
<evidence type="ECO:0000313" key="2">
    <source>
        <dbReference type="EMBL" id="TXK64490.1"/>
    </source>
</evidence>
<dbReference type="AlphaFoldDB" id="A0A5C8KVX4"/>
<dbReference type="Proteomes" id="UP000321248">
    <property type="component" value="Unassembled WGS sequence"/>
</dbReference>
<dbReference type="PROSITE" id="PS51257">
    <property type="entry name" value="PROKAR_LIPOPROTEIN"/>
    <property type="match status" value="1"/>
</dbReference>
<evidence type="ECO:0000256" key="1">
    <source>
        <dbReference type="SAM" id="SignalP"/>
    </source>
</evidence>
<dbReference type="EMBL" id="VRTS01000003">
    <property type="protein sequence ID" value="TXK64490.1"/>
    <property type="molecule type" value="Genomic_DNA"/>
</dbReference>
<evidence type="ECO:0000313" key="3">
    <source>
        <dbReference type="Proteomes" id="UP000321248"/>
    </source>
</evidence>
<feature type="signal peptide" evidence="1">
    <location>
        <begin position="1"/>
        <end position="22"/>
    </location>
</feature>
<dbReference type="RefSeq" id="WP_147891301.1">
    <property type="nucleotide sequence ID" value="NZ_VRTS01000003.1"/>
</dbReference>